<evidence type="ECO:0000259" key="1">
    <source>
        <dbReference type="PROSITE" id="PS51186"/>
    </source>
</evidence>
<dbReference type="InterPro" id="IPR016181">
    <property type="entry name" value="Acyl_CoA_acyltransferase"/>
</dbReference>
<evidence type="ECO:0000313" key="3">
    <source>
        <dbReference type="Proteomes" id="UP000267798"/>
    </source>
</evidence>
<dbReference type="PANTHER" id="PTHR43130:SF3">
    <property type="entry name" value="HTH-TYPE TRANSCRIPTIONAL REGULATOR RV1931C"/>
    <property type="match status" value="1"/>
</dbReference>
<dbReference type="PANTHER" id="PTHR43130">
    <property type="entry name" value="ARAC-FAMILY TRANSCRIPTIONAL REGULATOR"/>
    <property type="match status" value="1"/>
</dbReference>
<protein>
    <submittedName>
        <fullName evidence="2">GNAT family N-acetyltransferase</fullName>
    </submittedName>
</protein>
<dbReference type="Gene3D" id="3.40.50.880">
    <property type="match status" value="1"/>
</dbReference>
<dbReference type="Gene3D" id="3.40.630.30">
    <property type="match status" value="1"/>
</dbReference>
<keyword evidence="3" id="KW-1185">Reference proteome</keyword>
<dbReference type="RefSeq" id="WP_120112127.1">
    <property type="nucleotide sequence ID" value="NZ_QXQB01000003.1"/>
</dbReference>
<accession>A0A3A6PH64</accession>
<organism evidence="2 3">
    <name type="scientific">Paenibacillus pinisoli</name>
    <dbReference type="NCBI Taxonomy" id="1276110"/>
    <lineage>
        <taxon>Bacteria</taxon>
        <taxon>Bacillati</taxon>
        <taxon>Bacillota</taxon>
        <taxon>Bacilli</taxon>
        <taxon>Bacillales</taxon>
        <taxon>Paenibacillaceae</taxon>
        <taxon>Paenibacillus</taxon>
    </lineage>
</organism>
<keyword evidence="2" id="KW-0808">Transferase</keyword>
<dbReference type="SUPFAM" id="SSF52317">
    <property type="entry name" value="Class I glutamine amidotransferase-like"/>
    <property type="match status" value="1"/>
</dbReference>
<dbReference type="Proteomes" id="UP000267798">
    <property type="component" value="Unassembled WGS sequence"/>
</dbReference>
<gene>
    <name evidence="2" type="ORF">D3P09_16405</name>
</gene>
<dbReference type="AlphaFoldDB" id="A0A3A6PH64"/>
<dbReference type="Pfam" id="PF01965">
    <property type="entry name" value="DJ-1_PfpI"/>
    <property type="match status" value="1"/>
</dbReference>
<dbReference type="CDD" id="cd04301">
    <property type="entry name" value="NAT_SF"/>
    <property type="match status" value="1"/>
</dbReference>
<proteinExistence type="predicted"/>
<dbReference type="InterPro" id="IPR000182">
    <property type="entry name" value="GNAT_dom"/>
</dbReference>
<dbReference type="OrthoDB" id="6382410at2"/>
<dbReference type="EMBL" id="QXQB01000003">
    <property type="protein sequence ID" value="RJX39076.1"/>
    <property type="molecule type" value="Genomic_DNA"/>
</dbReference>
<name>A0A3A6PH64_9BACL</name>
<comment type="caution">
    <text evidence="2">The sequence shown here is derived from an EMBL/GenBank/DDBJ whole genome shotgun (WGS) entry which is preliminary data.</text>
</comment>
<dbReference type="GO" id="GO:0016747">
    <property type="term" value="F:acyltransferase activity, transferring groups other than amino-acyl groups"/>
    <property type="evidence" value="ECO:0007669"/>
    <property type="project" value="InterPro"/>
</dbReference>
<dbReference type="CDD" id="cd03139">
    <property type="entry name" value="GATase1_PfpI_2"/>
    <property type="match status" value="1"/>
</dbReference>
<feature type="domain" description="N-acetyltransferase" evidence="1">
    <location>
        <begin position="208"/>
        <end position="369"/>
    </location>
</feature>
<sequence>MGKPKKRVAVLMYEGVDTLDLAGPFDVFAVASNWGQDFQVYTAALEKREYRSISGITLVPSYSAEDCPTPDILIVPGGWGARTEMHHTVMTEWIRALSKKAELTISVCTGALLLAKAGLLDGLSITTNSRAMDLLREAAPLSARIVEGVRYVDNGSIIMSAGVTAGIDAALHAVERLAGEGRALETAAKLEYHWNREAPVLNVFDDQLSIRRATTEDAIKLQELLQEAARWIQSAHGLRQWREENFTQASVDAFIGEHEVFVAERGRELVGCYSVHWTYEEIWGERYHEDAGYVHRLAVSRRYQGAGIGRQLLASAESYIRSQGKRWLRLDCMADNAGLNRYYQSQGFGLQGRFDGEGWSANLYERRIAE</sequence>
<dbReference type="InterPro" id="IPR002818">
    <property type="entry name" value="DJ-1/PfpI"/>
</dbReference>
<reference evidence="2 3" key="1">
    <citation type="submission" date="2018-09" db="EMBL/GenBank/DDBJ databases">
        <title>Paenibacillus aracenensis nov. sp. isolated from a cave in southern Spain.</title>
        <authorList>
            <person name="Jurado V."/>
            <person name="Gutierrez-Patricio S."/>
            <person name="Gonzalez-Pimentel J.L."/>
            <person name="Miller A.Z."/>
            <person name="Laiz L."/>
            <person name="Saiz-Jimenez C."/>
        </authorList>
    </citation>
    <scope>NUCLEOTIDE SEQUENCE [LARGE SCALE GENOMIC DNA]</scope>
    <source>
        <strain evidence="2 3">JCM 19203</strain>
    </source>
</reference>
<dbReference type="InterPro" id="IPR029062">
    <property type="entry name" value="Class_I_gatase-like"/>
</dbReference>
<dbReference type="SUPFAM" id="SSF55729">
    <property type="entry name" value="Acyl-CoA N-acyltransferases (Nat)"/>
    <property type="match status" value="1"/>
</dbReference>
<dbReference type="InterPro" id="IPR052158">
    <property type="entry name" value="INH-QAR"/>
</dbReference>
<dbReference type="PROSITE" id="PS51186">
    <property type="entry name" value="GNAT"/>
    <property type="match status" value="1"/>
</dbReference>
<evidence type="ECO:0000313" key="2">
    <source>
        <dbReference type="EMBL" id="RJX39076.1"/>
    </source>
</evidence>
<dbReference type="Pfam" id="PF00583">
    <property type="entry name" value="Acetyltransf_1"/>
    <property type="match status" value="1"/>
</dbReference>